<feature type="transmembrane region" description="Helical" evidence="10">
    <location>
        <begin position="109"/>
        <end position="128"/>
    </location>
</feature>
<dbReference type="Pfam" id="PF03901">
    <property type="entry name" value="Glyco_transf_22"/>
    <property type="match status" value="1"/>
</dbReference>
<feature type="transmembrane region" description="Helical" evidence="10">
    <location>
        <begin position="296"/>
        <end position="313"/>
    </location>
</feature>
<evidence type="ECO:0000256" key="7">
    <source>
        <dbReference type="ARBA" id="ARBA00022824"/>
    </source>
</evidence>
<dbReference type="GO" id="GO:0000026">
    <property type="term" value="F:alpha-1,2-mannosyltransferase activity"/>
    <property type="evidence" value="ECO:0007669"/>
    <property type="project" value="TreeGrafter"/>
</dbReference>
<dbReference type="InterPro" id="IPR005599">
    <property type="entry name" value="GPI_mannosylTrfase"/>
</dbReference>
<evidence type="ECO:0000256" key="4">
    <source>
        <dbReference type="ARBA" id="ARBA00022676"/>
    </source>
</evidence>
<feature type="transmembrane region" description="Helical" evidence="10">
    <location>
        <begin position="325"/>
        <end position="345"/>
    </location>
</feature>
<evidence type="ECO:0000256" key="9">
    <source>
        <dbReference type="ARBA" id="ARBA00023136"/>
    </source>
</evidence>
<keyword evidence="8 10" id="KW-1133">Transmembrane helix</keyword>
<dbReference type="PANTHER" id="PTHR22760:SF2">
    <property type="entry name" value="ALPHA-1,2-MANNOSYLTRANSFERASE ALG9"/>
    <property type="match status" value="1"/>
</dbReference>
<keyword evidence="7 10" id="KW-0256">Endoplasmic reticulum</keyword>
<evidence type="ECO:0000256" key="3">
    <source>
        <dbReference type="ARBA" id="ARBA00007063"/>
    </source>
</evidence>
<name>A0A9P4PL15_9PLEO</name>
<dbReference type="Proteomes" id="UP000799764">
    <property type="component" value="Unassembled WGS sequence"/>
</dbReference>
<comment type="similarity">
    <text evidence="3 10">Belongs to the glycosyltransferase 22 family.</text>
</comment>
<feature type="transmembrane region" description="Helical" evidence="10">
    <location>
        <begin position="160"/>
        <end position="178"/>
    </location>
</feature>
<sequence>MPPFAKSAATAAPPSVPEQRPPPQLKSKAAFLIFFAANVIAALFSPIQDCDEVFNYWEPTHYLNHGHGLQTWEYSPQYAIRSWAYTGMHAAVIELGRLLPFLTNKTHRFYFLRIVLGFICASCETKLFSIISKTLNPRVAIFFLMAMVSSPGMYHASIAYLPSSFAMYTTMLGFSAFMNWTGGMRTAQGIFWFAVGTLLGWPFAGALVFPFVFEELFLAVTTGQVLPFIKRMLDGTFRSIFVLLVQVGIDTYFYRKLVFVPLNIVLYNVFSGGSRGPDIYGVEPWHFYIRNLALNFNSWFFLAMAALPLLLLQHFASKSIFSHQALLRGITFLSPFYLWLAIFTLQPHKEERFMYPAYPALAFNAATSLHIILANFGSVDPRSLFSKIPAQVKLLLVSAFVLATFNIGVLRTIGTMTAYSAPLSVYKPLQQQSFTHQRGFICLGKEWYRFPSSYLLPEDTRPRFIKSEFSGLLPGEFNEHISGYATFDGAYLMPTAMNDENIEDPGKYTHVDNCNYLVDSRIPSMPATEKEPDYMSDTKTWEKVTCQSFLDASSTSTIGRLIWVPNWPFIPARFRRTWVWTPVDFKRPPAPPYPNWSLTDTKPLPYRPFRHGPKYNITLGLRNMHWDEWIELDNDYMKYHAEKARRIAERGAKCCRTAPEAFDGAVELLEELCSYLPQRYPTLYTKTDVGIDNLATGETFNIVSRPLKEDPMALAARLVQDDVALMFERPDGQYYLLAGAILLAGFWRLSDKFGMPLSEIHTSGDVPGFRSQLEKSMLRFFRRVQPQSPVLRNNYFIQVDDGLAWSESIGDEDAEGIGWFSAEKDRAVAQHMFRSERQSLRRLPRSGAVVFTIRTYFLPVTDICEEPYVPGRLASAVRSWGDDVGRYKGRERYGDVLLEYLDRKHEEQVRAGLDLEGEEEGRRYPF</sequence>
<evidence type="ECO:0000313" key="12">
    <source>
        <dbReference type="EMBL" id="KAF2445902.1"/>
    </source>
</evidence>
<dbReference type="EC" id="2.4.1.-" evidence="10"/>
<keyword evidence="9 10" id="KW-0472">Membrane</keyword>
<comment type="subcellular location">
    <subcellularLocation>
        <location evidence="1 10">Endoplasmic reticulum membrane</location>
        <topology evidence="1 10">Multi-pass membrane protein</topology>
    </subcellularLocation>
</comment>
<keyword evidence="13" id="KW-1185">Reference proteome</keyword>
<proteinExistence type="inferred from homology"/>
<dbReference type="GO" id="GO:0005789">
    <property type="term" value="C:endoplasmic reticulum membrane"/>
    <property type="evidence" value="ECO:0007669"/>
    <property type="project" value="UniProtKB-SubCell"/>
</dbReference>
<feature type="transmembrane region" description="Helical" evidence="10">
    <location>
        <begin position="190"/>
        <end position="213"/>
    </location>
</feature>
<feature type="transmembrane region" description="Helical" evidence="10">
    <location>
        <begin position="390"/>
        <end position="410"/>
    </location>
</feature>
<evidence type="ECO:0000256" key="1">
    <source>
        <dbReference type="ARBA" id="ARBA00004477"/>
    </source>
</evidence>
<keyword evidence="6 10" id="KW-0812">Transmembrane</keyword>
<dbReference type="PANTHER" id="PTHR22760">
    <property type="entry name" value="GLYCOSYLTRANSFERASE"/>
    <property type="match status" value="1"/>
</dbReference>
<dbReference type="GO" id="GO:0006487">
    <property type="term" value="P:protein N-linked glycosylation"/>
    <property type="evidence" value="ECO:0007669"/>
    <property type="project" value="TreeGrafter"/>
</dbReference>
<evidence type="ECO:0000256" key="8">
    <source>
        <dbReference type="ARBA" id="ARBA00022989"/>
    </source>
</evidence>
<protein>
    <recommendedName>
        <fullName evidence="10">Mannosyltransferase</fullName>
        <ecNumber evidence="10">2.4.1.-</ecNumber>
    </recommendedName>
</protein>
<comment type="pathway">
    <text evidence="2">Protein modification; protein glycosylation.</text>
</comment>
<gene>
    <name evidence="12" type="ORF">P171DRAFT_463232</name>
</gene>
<comment type="caution">
    <text evidence="12">The sequence shown here is derived from an EMBL/GenBank/DDBJ whole genome shotgun (WGS) entry which is preliminary data.</text>
</comment>
<evidence type="ECO:0000256" key="5">
    <source>
        <dbReference type="ARBA" id="ARBA00022679"/>
    </source>
</evidence>
<dbReference type="EMBL" id="MU001499">
    <property type="protein sequence ID" value="KAF2445902.1"/>
    <property type="molecule type" value="Genomic_DNA"/>
</dbReference>
<dbReference type="OrthoDB" id="497541at2759"/>
<evidence type="ECO:0000256" key="6">
    <source>
        <dbReference type="ARBA" id="ARBA00022692"/>
    </source>
</evidence>
<feature type="region of interest" description="Disordered" evidence="11">
    <location>
        <begin position="1"/>
        <end position="23"/>
    </location>
</feature>
<reference evidence="12" key="1">
    <citation type="journal article" date="2020" name="Stud. Mycol.">
        <title>101 Dothideomycetes genomes: a test case for predicting lifestyles and emergence of pathogens.</title>
        <authorList>
            <person name="Haridas S."/>
            <person name="Albert R."/>
            <person name="Binder M."/>
            <person name="Bloem J."/>
            <person name="Labutti K."/>
            <person name="Salamov A."/>
            <person name="Andreopoulos B."/>
            <person name="Baker S."/>
            <person name="Barry K."/>
            <person name="Bills G."/>
            <person name="Bluhm B."/>
            <person name="Cannon C."/>
            <person name="Castanera R."/>
            <person name="Culley D."/>
            <person name="Daum C."/>
            <person name="Ezra D."/>
            <person name="Gonzalez J."/>
            <person name="Henrissat B."/>
            <person name="Kuo A."/>
            <person name="Liang C."/>
            <person name="Lipzen A."/>
            <person name="Lutzoni F."/>
            <person name="Magnuson J."/>
            <person name="Mondo S."/>
            <person name="Nolan M."/>
            <person name="Ohm R."/>
            <person name="Pangilinan J."/>
            <person name="Park H.-J."/>
            <person name="Ramirez L."/>
            <person name="Alfaro M."/>
            <person name="Sun H."/>
            <person name="Tritt A."/>
            <person name="Yoshinaga Y."/>
            <person name="Zwiers L.-H."/>
            <person name="Turgeon B."/>
            <person name="Goodwin S."/>
            <person name="Spatafora J."/>
            <person name="Crous P."/>
            <person name="Grigoriev I."/>
        </authorList>
    </citation>
    <scope>NUCLEOTIDE SEQUENCE</scope>
    <source>
        <strain evidence="12">CBS 690.94</strain>
    </source>
</reference>
<evidence type="ECO:0000313" key="13">
    <source>
        <dbReference type="Proteomes" id="UP000799764"/>
    </source>
</evidence>
<keyword evidence="4 10" id="KW-0328">Glycosyltransferase</keyword>
<feature type="compositionally biased region" description="Pro residues" evidence="11">
    <location>
        <begin position="14"/>
        <end position="23"/>
    </location>
</feature>
<dbReference type="InterPro" id="IPR021848">
    <property type="entry name" value="HODM_asu-like"/>
</dbReference>
<organism evidence="12 13">
    <name type="scientific">Karstenula rhodostoma CBS 690.94</name>
    <dbReference type="NCBI Taxonomy" id="1392251"/>
    <lineage>
        <taxon>Eukaryota</taxon>
        <taxon>Fungi</taxon>
        <taxon>Dikarya</taxon>
        <taxon>Ascomycota</taxon>
        <taxon>Pezizomycotina</taxon>
        <taxon>Dothideomycetes</taxon>
        <taxon>Pleosporomycetidae</taxon>
        <taxon>Pleosporales</taxon>
        <taxon>Massarineae</taxon>
        <taxon>Didymosphaeriaceae</taxon>
        <taxon>Karstenula</taxon>
    </lineage>
</organism>
<feature type="transmembrane region" description="Helical" evidence="10">
    <location>
        <begin position="357"/>
        <end position="378"/>
    </location>
</feature>
<evidence type="ECO:0000256" key="11">
    <source>
        <dbReference type="SAM" id="MobiDB-lite"/>
    </source>
</evidence>
<dbReference type="AlphaFoldDB" id="A0A9P4PL15"/>
<dbReference type="Pfam" id="PF11927">
    <property type="entry name" value="HODM_asu-like"/>
    <property type="match status" value="1"/>
</dbReference>
<feature type="transmembrane region" description="Helical" evidence="10">
    <location>
        <begin position="29"/>
        <end position="47"/>
    </location>
</feature>
<accession>A0A9P4PL15</accession>
<feature type="transmembrane region" description="Helical" evidence="10">
    <location>
        <begin position="135"/>
        <end position="154"/>
    </location>
</feature>
<keyword evidence="5" id="KW-0808">Transferase</keyword>
<evidence type="ECO:0000256" key="10">
    <source>
        <dbReference type="RuleBase" id="RU363075"/>
    </source>
</evidence>
<evidence type="ECO:0000256" key="2">
    <source>
        <dbReference type="ARBA" id="ARBA00004922"/>
    </source>
</evidence>